<evidence type="ECO:0000313" key="1">
    <source>
        <dbReference type="EMBL" id="HJB41749.1"/>
    </source>
</evidence>
<dbReference type="EMBL" id="DWYG01000067">
    <property type="protein sequence ID" value="HJB41749.1"/>
    <property type="molecule type" value="Genomic_DNA"/>
</dbReference>
<dbReference type="Proteomes" id="UP000886803">
    <property type="component" value="Unassembled WGS sequence"/>
</dbReference>
<sequence length="69" mass="7640">FGPSFSLSGDEDPATGSVIDGLRLTVYEEGHPAAAALLRSREQAAWRRQLAYYIANGNEGRIHVMRHQK</sequence>
<reference evidence="1" key="2">
    <citation type="submission" date="2021-04" db="EMBL/GenBank/DDBJ databases">
        <authorList>
            <person name="Gilroy R."/>
        </authorList>
    </citation>
    <scope>NUCLEOTIDE SEQUENCE</scope>
    <source>
        <strain evidence="1">ChiBcec8-13705</strain>
    </source>
</reference>
<reference evidence="1" key="1">
    <citation type="journal article" date="2021" name="PeerJ">
        <title>Extensive microbial diversity within the chicken gut microbiome revealed by metagenomics and culture.</title>
        <authorList>
            <person name="Gilroy R."/>
            <person name="Ravi A."/>
            <person name="Getino M."/>
            <person name="Pursley I."/>
            <person name="Horton D.L."/>
            <person name="Alikhan N.F."/>
            <person name="Baker D."/>
            <person name="Gharbi K."/>
            <person name="Hall N."/>
            <person name="Watson M."/>
            <person name="Adriaenssens E.M."/>
            <person name="Foster-Nyarko E."/>
            <person name="Jarju S."/>
            <person name="Secka A."/>
            <person name="Antonio M."/>
            <person name="Oren A."/>
            <person name="Chaudhuri R.R."/>
            <person name="La Ragione R."/>
            <person name="Hildebrand F."/>
            <person name="Pallen M.J."/>
        </authorList>
    </citation>
    <scope>NUCLEOTIDE SEQUENCE</scope>
    <source>
        <strain evidence="1">ChiBcec8-13705</strain>
    </source>
</reference>
<feature type="non-terminal residue" evidence="1">
    <location>
        <position position="1"/>
    </location>
</feature>
<comment type="caution">
    <text evidence="1">The sequence shown here is derived from an EMBL/GenBank/DDBJ whole genome shotgun (WGS) entry which is preliminary data.</text>
</comment>
<dbReference type="AlphaFoldDB" id="A0A9D2S394"/>
<name>A0A9D2S394_9FIRM</name>
<gene>
    <name evidence="1" type="ORF">H9945_04550</name>
</gene>
<evidence type="ECO:0000313" key="2">
    <source>
        <dbReference type="Proteomes" id="UP000886803"/>
    </source>
</evidence>
<organism evidence="1 2">
    <name type="scientific">Candidatus Gemmiger avicola</name>
    <dbReference type="NCBI Taxonomy" id="2838605"/>
    <lineage>
        <taxon>Bacteria</taxon>
        <taxon>Bacillati</taxon>
        <taxon>Bacillota</taxon>
        <taxon>Clostridia</taxon>
        <taxon>Eubacteriales</taxon>
        <taxon>Gemmiger</taxon>
    </lineage>
</organism>
<proteinExistence type="predicted"/>
<protein>
    <submittedName>
        <fullName evidence="1">Uncharacterized protein</fullName>
    </submittedName>
</protein>
<accession>A0A9D2S394</accession>